<evidence type="ECO:0000259" key="8">
    <source>
        <dbReference type="PROSITE" id="PS50862"/>
    </source>
</evidence>
<dbReference type="Pfam" id="PF00587">
    <property type="entry name" value="tRNA-synt_2b"/>
    <property type="match status" value="1"/>
</dbReference>
<gene>
    <name evidence="9" type="ORF">JTE90_028911</name>
</gene>
<dbReference type="PANTHER" id="PTHR11778">
    <property type="entry name" value="SERYL-TRNA SYNTHETASE"/>
    <property type="match status" value="1"/>
</dbReference>
<evidence type="ECO:0000256" key="6">
    <source>
        <dbReference type="ARBA" id="ARBA00023146"/>
    </source>
</evidence>
<accession>A0AAV6TLT8</accession>
<feature type="domain" description="Aminoacyl-transfer RNA synthetases class-II family profile" evidence="8">
    <location>
        <begin position="93"/>
        <end position="300"/>
    </location>
</feature>
<comment type="caution">
    <text evidence="9">The sequence shown here is derived from an EMBL/GenBank/DDBJ whole genome shotgun (WGS) entry which is preliminary data.</text>
</comment>
<keyword evidence="4" id="KW-0547">Nucleotide-binding</keyword>
<keyword evidence="5" id="KW-0067">ATP-binding</keyword>
<evidence type="ECO:0000256" key="5">
    <source>
        <dbReference type="ARBA" id="ARBA00022840"/>
    </source>
</evidence>
<evidence type="ECO:0000256" key="7">
    <source>
        <dbReference type="ARBA" id="ARBA00031113"/>
    </source>
</evidence>
<evidence type="ECO:0000256" key="3">
    <source>
        <dbReference type="ARBA" id="ARBA00022598"/>
    </source>
</evidence>
<keyword evidence="3" id="KW-0436">Ligase</keyword>
<evidence type="ECO:0000256" key="1">
    <source>
        <dbReference type="ARBA" id="ARBA00010728"/>
    </source>
</evidence>
<proteinExistence type="inferred from homology"/>
<evidence type="ECO:0000256" key="4">
    <source>
        <dbReference type="ARBA" id="ARBA00022741"/>
    </source>
</evidence>
<dbReference type="GO" id="GO:0006434">
    <property type="term" value="P:seryl-tRNA aminoacylation"/>
    <property type="evidence" value="ECO:0007669"/>
    <property type="project" value="InterPro"/>
</dbReference>
<dbReference type="SUPFAM" id="SSF55681">
    <property type="entry name" value="Class II aaRS and biotin synthetases"/>
    <property type="match status" value="1"/>
</dbReference>
<dbReference type="GO" id="GO:0005524">
    <property type="term" value="F:ATP binding"/>
    <property type="evidence" value="ECO:0007669"/>
    <property type="project" value="UniProtKB-KW"/>
</dbReference>
<dbReference type="Gene3D" id="3.30.930.10">
    <property type="entry name" value="Bira Bifunctional Protein, Domain 2"/>
    <property type="match status" value="1"/>
</dbReference>
<reference evidence="9 10" key="1">
    <citation type="journal article" date="2022" name="Nat. Ecol. Evol.">
        <title>A masculinizing supergene underlies an exaggerated male reproductive morph in a spider.</title>
        <authorList>
            <person name="Hendrickx F."/>
            <person name="De Corte Z."/>
            <person name="Sonet G."/>
            <person name="Van Belleghem S.M."/>
            <person name="Kostlbacher S."/>
            <person name="Vangestel C."/>
        </authorList>
    </citation>
    <scope>NUCLEOTIDE SEQUENCE [LARGE SCALE GENOMIC DNA]</scope>
    <source>
        <strain evidence="9">W744_W776</strain>
    </source>
</reference>
<evidence type="ECO:0000313" key="9">
    <source>
        <dbReference type="EMBL" id="KAG8172593.1"/>
    </source>
</evidence>
<dbReference type="GO" id="GO:0004828">
    <property type="term" value="F:serine-tRNA ligase activity"/>
    <property type="evidence" value="ECO:0007669"/>
    <property type="project" value="UniProtKB-EC"/>
</dbReference>
<dbReference type="InterPro" id="IPR002317">
    <property type="entry name" value="Ser-tRNA-ligase_type_1"/>
</dbReference>
<dbReference type="EC" id="6.1.1.11" evidence="2"/>
<dbReference type="EMBL" id="JAFNEN010002553">
    <property type="protein sequence ID" value="KAG8172593.1"/>
    <property type="molecule type" value="Genomic_DNA"/>
</dbReference>
<dbReference type="Proteomes" id="UP000827092">
    <property type="component" value="Unassembled WGS sequence"/>
</dbReference>
<keyword evidence="6" id="KW-0030">Aminoacyl-tRNA synthetase</keyword>
<keyword evidence="10" id="KW-1185">Reference proteome</keyword>
<evidence type="ECO:0000313" key="10">
    <source>
        <dbReference type="Proteomes" id="UP000827092"/>
    </source>
</evidence>
<organism evidence="9 10">
    <name type="scientific">Oedothorax gibbosus</name>
    <dbReference type="NCBI Taxonomy" id="931172"/>
    <lineage>
        <taxon>Eukaryota</taxon>
        <taxon>Metazoa</taxon>
        <taxon>Ecdysozoa</taxon>
        <taxon>Arthropoda</taxon>
        <taxon>Chelicerata</taxon>
        <taxon>Arachnida</taxon>
        <taxon>Araneae</taxon>
        <taxon>Araneomorphae</taxon>
        <taxon>Entelegynae</taxon>
        <taxon>Araneoidea</taxon>
        <taxon>Linyphiidae</taxon>
        <taxon>Erigoninae</taxon>
        <taxon>Oedothorax</taxon>
    </lineage>
</organism>
<comment type="similarity">
    <text evidence="1">Belongs to the class-II aminoacyl-tRNA synthetase family. Type-1 seryl-tRNA synthetase subfamily.</text>
</comment>
<dbReference type="AlphaFoldDB" id="A0AAV6TLT8"/>
<protein>
    <recommendedName>
        <fullName evidence="2">serine--tRNA ligase</fullName>
        <ecNumber evidence="2">6.1.1.11</ecNumber>
    </recommendedName>
    <alternativeName>
        <fullName evidence="7">Seryl-tRNA synthetase</fullName>
    </alternativeName>
</protein>
<name>A0AAV6TLT8_9ARAC</name>
<evidence type="ECO:0000256" key="2">
    <source>
        <dbReference type="ARBA" id="ARBA00012840"/>
    </source>
</evidence>
<dbReference type="NCBIfam" id="TIGR00414">
    <property type="entry name" value="serS"/>
    <property type="match status" value="1"/>
</dbReference>
<dbReference type="InterPro" id="IPR002314">
    <property type="entry name" value="aa-tRNA-synt_IIb"/>
</dbReference>
<sequence>MDEAIFQCNKELVIYENIHNDALKEIASWLHRSVPVSSDEENNGIVRTWGDIEIRKKYSQVDLITMIDGVDSDRGAVTAGGRGYYLMSAAVFLEQALIQLALRMLHAKKYKPLYTPFFVRKDIMQEVAQLSQFDEELYKVICKSSEKGDGSVDEKYLIATSEQPIAAFHRDEWIALESLPIRYAGISTCFRQEVGSHGRDTRSIFRVHQFEKVEQFCITSPHDNKSWEIFDEMVDNAEEFCKVLMGIPYRVVNIVSGELNNAASKKHDIEAWFPGSGAFRELVSCSNCLDYQSRRLQVRYGQTKKMNAQNKRRGKLSKGIVLLHDNARPHVANRTKDLITSFKWETLDHPPYSPDLAPSDYHLFLHLKKHLGGQRLQDDDEVKTVVMQWLTSQAADFYEEGIQKLVQRYDKCLNIGGNYVEK</sequence>
<dbReference type="InterPro" id="IPR045864">
    <property type="entry name" value="aa-tRNA-synth_II/BPL/LPL"/>
</dbReference>
<dbReference type="InterPro" id="IPR006195">
    <property type="entry name" value="aa-tRNA-synth_II"/>
</dbReference>
<dbReference type="PRINTS" id="PR00981">
    <property type="entry name" value="TRNASYNTHSER"/>
</dbReference>
<dbReference type="PROSITE" id="PS50862">
    <property type="entry name" value="AA_TRNA_LIGASE_II"/>
    <property type="match status" value="1"/>
</dbReference>